<name>A0ABV7WI61_9MICO</name>
<reference evidence="3" key="1">
    <citation type="journal article" date="2019" name="Int. J. Syst. Evol. Microbiol.">
        <title>The Global Catalogue of Microorganisms (GCM) 10K type strain sequencing project: providing services to taxonomists for standard genome sequencing and annotation.</title>
        <authorList>
            <consortium name="The Broad Institute Genomics Platform"/>
            <consortium name="The Broad Institute Genome Sequencing Center for Infectious Disease"/>
            <person name="Wu L."/>
            <person name="Ma J."/>
        </authorList>
    </citation>
    <scope>NUCLEOTIDE SEQUENCE [LARGE SCALE GENOMIC DNA]</scope>
    <source>
        <strain evidence="3">NCAIM B.02333</strain>
    </source>
</reference>
<sequence length="51" mass="4950">MGPATGAPPPLPGFLSLRPAAADDVSAWLDAQEEPAGAVPPQGGRGLTLAG</sequence>
<keyword evidence="3" id="KW-1185">Reference proteome</keyword>
<accession>A0ABV7WI61</accession>
<evidence type="ECO:0000313" key="3">
    <source>
        <dbReference type="Proteomes" id="UP001595685"/>
    </source>
</evidence>
<feature type="region of interest" description="Disordered" evidence="1">
    <location>
        <begin position="29"/>
        <end position="51"/>
    </location>
</feature>
<gene>
    <name evidence="2" type="ORF">ACFOLH_14480</name>
</gene>
<evidence type="ECO:0008006" key="4">
    <source>
        <dbReference type="Google" id="ProtNLM"/>
    </source>
</evidence>
<proteinExistence type="predicted"/>
<protein>
    <recommendedName>
        <fullName evidence="4">GNAT family N-acetyltransferase</fullName>
    </recommendedName>
</protein>
<dbReference type="EMBL" id="JBHRWW010000011">
    <property type="protein sequence ID" value="MFC3689555.1"/>
    <property type="molecule type" value="Genomic_DNA"/>
</dbReference>
<evidence type="ECO:0000256" key="1">
    <source>
        <dbReference type="SAM" id="MobiDB-lite"/>
    </source>
</evidence>
<dbReference type="Proteomes" id="UP001595685">
    <property type="component" value="Unassembled WGS sequence"/>
</dbReference>
<comment type="caution">
    <text evidence="2">The sequence shown here is derived from an EMBL/GenBank/DDBJ whole genome shotgun (WGS) entry which is preliminary data.</text>
</comment>
<dbReference type="RefSeq" id="WP_340294446.1">
    <property type="nucleotide sequence ID" value="NZ_JBBEOI010000159.1"/>
</dbReference>
<organism evidence="2 3">
    <name type="scientific">Aquipuribacter hungaricus</name>
    <dbReference type="NCBI Taxonomy" id="545624"/>
    <lineage>
        <taxon>Bacteria</taxon>
        <taxon>Bacillati</taxon>
        <taxon>Actinomycetota</taxon>
        <taxon>Actinomycetes</taxon>
        <taxon>Micrococcales</taxon>
        <taxon>Intrasporangiaceae</taxon>
        <taxon>Aquipuribacter</taxon>
    </lineage>
</organism>
<evidence type="ECO:0000313" key="2">
    <source>
        <dbReference type="EMBL" id="MFC3689555.1"/>
    </source>
</evidence>